<dbReference type="AlphaFoldDB" id="A0A6I3T1H0"/>
<dbReference type="CDD" id="cd11386">
    <property type="entry name" value="MCP_signal"/>
    <property type="match status" value="1"/>
</dbReference>
<dbReference type="InterPro" id="IPR047347">
    <property type="entry name" value="YvaQ-like_sensor"/>
</dbReference>
<reference evidence="8" key="1">
    <citation type="journal article" date="2014" name="Int. J. Syst. Evol. Microbiol.">
        <title>Complete genome of a new Firmicutes species belonging to the dominant human colonic microbiota ('Ruminococcus bicirculans') reveals two chromosomes and a selective capacity to utilize plant glucans.</title>
        <authorList>
            <consortium name="NISC Comparative Sequencing Program"/>
            <person name="Wegmann U."/>
            <person name="Louis P."/>
            <person name="Goesmann A."/>
            <person name="Henrissat B."/>
            <person name="Duncan S.H."/>
            <person name="Flint H.J."/>
        </authorList>
    </citation>
    <scope>NUCLEOTIDE SEQUENCE</scope>
    <source>
        <strain evidence="8">CGMCC 1.15931</strain>
    </source>
</reference>
<evidence type="ECO:0000259" key="7">
    <source>
        <dbReference type="PROSITE" id="PS50885"/>
    </source>
</evidence>
<reference evidence="8" key="4">
    <citation type="submission" date="2024-05" db="EMBL/GenBank/DDBJ databases">
        <authorList>
            <person name="Sun Q."/>
            <person name="Zhou Y."/>
        </authorList>
    </citation>
    <scope>NUCLEOTIDE SEQUENCE</scope>
    <source>
        <strain evidence="8">CGMCC 1.15931</strain>
    </source>
</reference>
<dbReference type="EMBL" id="BMKG01000029">
    <property type="protein sequence ID" value="GGC20676.1"/>
    <property type="molecule type" value="Genomic_DNA"/>
</dbReference>
<evidence type="ECO:0000256" key="1">
    <source>
        <dbReference type="ARBA" id="ARBA00004370"/>
    </source>
</evidence>
<evidence type="ECO:0000256" key="4">
    <source>
        <dbReference type="PROSITE-ProRule" id="PRU00284"/>
    </source>
</evidence>
<dbReference type="InterPro" id="IPR004089">
    <property type="entry name" value="MCPsignal_dom"/>
</dbReference>
<dbReference type="FunFam" id="1.10.287.950:FF:000001">
    <property type="entry name" value="Methyl-accepting chemotaxis sensory transducer"/>
    <property type="match status" value="1"/>
</dbReference>
<protein>
    <submittedName>
        <fullName evidence="9">HAMP domain-containing protein</fullName>
    </submittedName>
    <submittedName>
        <fullName evidence="8">Methyl-accepting chemotaxis protein</fullName>
    </submittedName>
</protein>
<evidence type="ECO:0000256" key="5">
    <source>
        <dbReference type="SAM" id="Phobius"/>
    </source>
</evidence>
<dbReference type="PANTHER" id="PTHR43531">
    <property type="entry name" value="PROTEIN ICFG"/>
    <property type="match status" value="1"/>
</dbReference>
<dbReference type="Pfam" id="PF12729">
    <property type="entry name" value="4HB_MCP_1"/>
    <property type="match status" value="1"/>
</dbReference>
<evidence type="ECO:0000256" key="3">
    <source>
        <dbReference type="ARBA" id="ARBA00029447"/>
    </source>
</evidence>
<dbReference type="InterPro" id="IPR051310">
    <property type="entry name" value="MCP_chemotaxis"/>
</dbReference>
<feature type="domain" description="Methyl-accepting transducer" evidence="6">
    <location>
        <begin position="270"/>
        <end position="499"/>
    </location>
</feature>
<dbReference type="Pfam" id="PF00015">
    <property type="entry name" value="MCPsignal"/>
    <property type="match status" value="1"/>
</dbReference>
<name>A0A6I3T1H0_9BURK</name>
<keyword evidence="11" id="KW-1185">Reference proteome</keyword>
<dbReference type="SMART" id="SM00283">
    <property type="entry name" value="MA"/>
    <property type="match status" value="1"/>
</dbReference>
<dbReference type="SUPFAM" id="SSF58104">
    <property type="entry name" value="Methyl-accepting chemotaxis protein (MCP) signaling domain"/>
    <property type="match status" value="1"/>
</dbReference>
<keyword evidence="5" id="KW-0812">Transmembrane</keyword>
<dbReference type="PANTHER" id="PTHR43531:SF14">
    <property type="entry name" value="METHYL-ACCEPTING CHEMOTAXIS PROTEIN I-RELATED"/>
    <property type="match status" value="1"/>
</dbReference>
<feature type="transmembrane region" description="Helical" evidence="5">
    <location>
        <begin position="192"/>
        <end position="211"/>
    </location>
</feature>
<feature type="transmembrane region" description="Helical" evidence="5">
    <location>
        <begin position="12"/>
        <end position="33"/>
    </location>
</feature>
<keyword evidence="5" id="KW-1133">Transmembrane helix</keyword>
<dbReference type="Pfam" id="PF00672">
    <property type="entry name" value="HAMP"/>
    <property type="match status" value="1"/>
</dbReference>
<accession>A0A6I3T1H0</accession>
<evidence type="ECO:0000313" key="8">
    <source>
        <dbReference type="EMBL" id="GGC20676.1"/>
    </source>
</evidence>
<dbReference type="PROSITE" id="PS50111">
    <property type="entry name" value="CHEMOTAXIS_TRANSDUC_2"/>
    <property type="match status" value="1"/>
</dbReference>
<dbReference type="EMBL" id="WNKZ01000074">
    <property type="protein sequence ID" value="MTV55194.1"/>
    <property type="molecule type" value="Genomic_DNA"/>
</dbReference>
<dbReference type="Proteomes" id="UP000622638">
    <property type="component" value="Unassembled WGS sequence"/>
</dbReference>
<keyword evidence="5" id="KW-0472">Membrane</keyword>
<evidence type="ECO:0000256" key="2">
    <source>
        <dbReference type="ARBA" id="ARBA00022481"/>
    </source>
</evidence>
<gene>
    <name evidence="8" type="ORF">GCM10011572_47630</name>
    <name evidence="9" type="ORF">GM672_20920</name>
</gene>
<dbReference type="OrthoDB" id="5441488at2"/>
<comment type="similarity">
    <text evidence="3">Belongs to the methyl-accepting chemotaxis (MCP) protein family.</text>
</comment>
<dbReference type="InterPro" id="IPR024478">
    <property type="entry name" value="HlyB_4HB_MCP"/>
</dbReference>
<keyword evidence="4" id="KW-0807">Transducer</keyword>
<dbReference type="PROSITE" id="PS50885">
    <property type="entry name" value="HAMP"/>
    <property type="match status" value="1"/>
</dbReference>
<evidence type="ECO:0000259" key="6">
    <source>
        <dbReference type="PROSITE" id="PS50111"/>
    </source>
</evidence>
<dbReference type="InterPro" id="IPR003660">
    <property type="entry name" value="HAMP_dom"/>
</dbReference>
<dbReference type="CDD" id="cd19411">
    <property type="entry name" value="MCP2201-like_sensor"/>
    <property type="match status" value="1"/>
</dbReference>
<comment type="subcellular location">
    <subcellularLocation>
        <location evidence="1">Membrane</location>
    </subcellularLocation>
</comment>
<reference evidence="11" key="2">
    <citation type="journal article" date="2019" name="Int. J. Syst. Evol. Microbiol.">
        <title>The Global Catalogue of Microorganisms (GCM) 10K type strain sequencing project: providing services to taxonomists for standard genome sequencing and annotation.</title>
        <authorList>
            <consortium name="The Broad Institute Genomics Platform"/>
            <consortium name="The Broad Institute Genome Sequencing Center for Infectious Disease"/>
            <person name="Wu L."/>
            <person name="Ma J."/>
        </authorList>
    </citation>
    <scope>NUCLEOTIDE SEQUENCE [LARGE SCALE GENOMIC DNA]</scope>
    <source>
        <strain evidence="11">CGMCC 1.15931</strain>
    </source>
</reference>
<dbReference type="Gene3D" id="1.10.287.950">
    <property type="entry name" value="Methyl-accepting chemotaxis protein"/>
    <property type="match status" value="1"/>
</dbReference>
<dbReference type="Proteomes" id="UP000430634">
    <property type="component" value="Unassembled WGS sequence"/>
</dbReference>
<dbReference type="CDD" id="cd06225">
    <property type="entry name" value="HAMP"/>
    <property type="match status" value="1"/>
</dbReference>
<dbReference type="GO" id="GO:0004888">
    <property type="term" value="F:transmembrane signaling receptor activity"/>
    <property type="evidence" value="ECO:0007669"/>
    <property type="project" value="TreeGrafter"/>
</dbReference>
<comment type="caution">
    <text evidence="9">The sequence shown here is derived from an EMBL/GenBank/DDBJ whole genome shotgun (WGS) entry which is preliminary data.</text>
</comment>
<proteinExistence type="inferred from homology"/>
<evidence type="ECO:0000313" key="10">
    <source>
        <dbReference type="Proteomes" id="UP000430634"/>
    </source>
</evidence>
<evidence type="ECO:0000313" key="9">
    <source>
        <dbReference type="EMBL" id="MTV55194.1"/>
    </source>
</evidence>
<feature type="domain" description="HAMP" evidence="7">
    <location>
        <begin position="213"/>
        <end position="265"/>
    </location>
</feature>
<dbReference type="GO" id="GO:0006935">
    <property type="term" value="P:chemotaxis"/>
    <property type="evidence" value="ECO:0007669"/>
    <property type="project" value="TreeGrafter"/>
</dbReference>
<organism evidence="9 10">
    <name type="scientific">Pseudoduganella buxea</name>
    <dbReference type="NCBI Taxonomy" id="1949069"/>
    <lineage>
        <taxon>Bacteria</taxon>
        <taxon>Pseudomonadati</taxon>
        <taxon>Pseudomonadota</taxon>
        <taxon>Betaproteobacteria</taxon>
        <taxon>Burkholderiales</taxon>
        <taxon>Oxalobacteraceae</taxon>
        <taxon>Telluria group</taxon>
        <taxon>Pseudoduganella</taxon>
    </lineage>
</organism>
<dbReference type="GO" id="GO:0005886">
    <property type="term" value="C:plasma membrane"/>
    <property type="evidence" value="ECO:0007669"/>
    <property type="project" value="TreeGrafter"/>
</dbReference>
<dbReference type="RefSeq" id="WP_155472468.1">
    <property type="nucleotide sequence ID" value="NZ_BMKG01000029.1"/>
</dbReference>
<evidence type="ECO:0000313" key="11">
    <source>
        <dbReference type="Proteomes" id="UP000622638"/>
    </source>
</evidence>
<sequence>MKFFDNIAIGRRLALGFAVTILLGILIAAIAIWRMNDVSQATHAMMDSPLAKERMLSDWYSKIDSAVRRTSAIAKSSDPSLAAYFADESKASSAISADLQKKIEALLVADDEKALFARISEQRKQYLSSRDQVAKLKAAGDLDQASKIFEGTFVPVAGKYQSMIRDLLDMQRARIDAMAAEIDTIGARSRNIIVVLAVLVVALGAISAWVLTTGITGPLREAVAAAGRVASGDLTGKIEAGSRDETGQLLQALGAMNQSLFDIVTQVRSGTDNIKVASAEIAAGNHDLSARTEQQAGALEETASSMEELTSTVRTNADSARQANQMAADAAGAAARGGDVVAQVVGRMNSIDASSRKIVDIIGVIDGIAFQTNILALNAAVEAARAGEQGRGFAVVASEVRNLAQRSAAAAREIKDLIGASVSEVAEGSRLVAQAGSTMEEIVASVHRVSGVIGEITAASTEQSAGIEEVNQAITQMDSVTQQNAALVEESAAAAESMQQQANALADVVSVFRTGAAPATRAVALN</sequence>
<dbReference type="SMART" id="SM00304">
    <property type="entry name" value="HAMP"/>
    <property type="match status" value="1"/>
</dbReference>
<keyword evidence="2" id="KW-0488">Methylation</keyword>
<dbReference type="GO" id="GO:0007165">
    <property type="term" value="P:signal transduction"/>
    <property type="evidence" value="ECO:0007669"/>
    <property type="project" value="UniProtKB-KW"/>
</dbReference>
<reference evidence="9 10" key="3">
    <citation type="submission" date="2019-11" db="EMBL/GenBank/DDBJ databases">
        <title>Type strains purchased from KCTC, JCM and DSMZ.</title>
        <authorList>
            <person name="Lu H."/>
        </authorList>
    </citation>
    <scope>NUCLEOTIDE SEQUENCE [LARGE SCALE GENOMIC DNA]</scope>
    <source>
        <strain evidence="9 10">KCTC 52429</strain>
    </source>
</reference>